<sequence>MSLAHGWSRSFSGIVQSSFLRGYLITPVAVGTRVDYYGGEVVMGWGVALWSLATFLTPWAADTSLWALLATRAMLGIAEGVALPCVNNMIARTHAISNPLVKRLYIWAICDFWTIWIPNDCTMWKSLLPVSRFSSTEDKHHHLLIYHVDLKHASWFSAVPWRVMGFMGYFGGTWSDLLTRSRISVNLNRKIMQEIARHDSGVLLGIILKTAGTLAAIVGTVGAGFFVELVGSFHGFLLLTSLLYFLSALFYNIFSTGENFQRYGPRFIRLYNSSSFSVCLFSEECHSSSFLCWPFHYDAIASHRFISDVLVNATTIAKQGDNVENWNY</sequence>
<proteinExistence type="predicted"/>
<reference evidence="1 2" key="1">
    <citation type="journal article" date="2024" name="Plant Biotechnol. J.">
        <title>Genome and CRISPR/Cas9 system of a widespread forest tree (Populus alba) in the world.</title>
        <authorList>
            <person name="Liu Y.J."/>
            <person name="Jiang P.F."/>
            <person name="Han X.M."/>
            <person name="Li X.Y."/>
            <person name="Wang H.M."/>
            <person name="Wang Y.J."/>
            <person name="Wang X.X."/>
            <person name="Zeng Q.Y."/>
        </authorList>
    </citation>
    <scope>NUCLEOTIDE SEQUENCE [LARGE SCALE GENOMIC DNA]</scope>
    <source>
        <strain evidence="2">cv. PAL-ZL1</strain>
    </source>
</reference>
<protein>
    <submittedName>
        <fullName evidence="1">Uncharacterized protein</fullName>
    </submittedName>
</protein>
<dbReference type="EMBL" id="RCHU02000009">
    <property type="protein sequence ID" value="KAL3579975.1"/>
    <property type="molecule type" value="Genomic_DNA"/>
</dbReference>
<keyword evidence="2" id="KW-1185">Reference proteome</keyword>
<gene>
    <name evidence="1" type="ORF">D5086_017810</name>
</gene>
<comment type="caution">
    <text evidence="1">The sequence shown here is derived from an EMBL/GenBank/DDBJ whole genome shotgun (WGS) entry which is preliminary data.</text>
</comment>
<accession>A0ACC4BN48</accession>
<organism evidence="1 2">
    <name type="scientific">Populus alba</name>
    <name type="common">White poplar</name>
    <dbReference type="NCBI Taxonomy" id="43335"/>
    <lineage>
        <taxon>Eukaryota</taxon>
        <taxon>Viridiplantae</taxon>
        <taxon>Streptophyta</taxon>
        <taxon>Embryophyta</taxon>
        <taxon>Tracheophyta</taxon>
        <taxon>Spermatophyta</taxon>
        <taxon>Magnoliopsida</taxon>
        <taxon>eudicotyledons</taxon>
        <taxon>Gunneridae</taxon>
        <taxon>Pentapetalae</taxon>
        <taxon>rosids</taxon>
        <taxon>fabids</taxon>
        <taxon>Malpighiales</taxon>
        <taxon>Salicaceae</taxon>
        <taxon>Saliceae</taxon>
        <taxon>Populus</taxon>
    </lineage>
</organism>
<name>A0ACC4BN48_POPAL</name>
<evidence type="ECO:0000313" key="1">
    <source>
        <dbReference type="EMBL" id="KAL3579975.1"/>
    </source>
</evidence>
<evidence type="ECO:0000313" key="2">
    <source>
        <dbReference type="Proteomes" id="UP000309997"/>
    </source>
</evidence>
<dbReference type="Proteomes" id="UP000309997">
    <property type="component" value="Unassembled WGS sequence"/>
</dbReference>